<organism evidence="3 4">
    <name type="scientific">[Candida] arabinofermentans NRRL YB-2248</name>
    <dbReference type="NCBI Taxonomy" id="983967"/>
    <lineage>
        <taxon>Eukaryota</taxon>
        <taxon>Fungi</taxon>
        <taxon>Dikarya</taxon>
        <taxon>Ascomycota</taxon>
        <taxon>Saccharomycotina</taxon>
        <taxon>Pichiomycetes</taxon>
        <taxon>Pichiales</taxon>
        <taxon>Pichiaceae</taxon>
        <taxon>Ogataea</taxon>
        <taxon>Ogataea/Candida clade</taxon>
    </lineage>
</organism>
<evidence type="ECO:0000313" key="3">
    <source>
        <dbReference type="EMBL" id="ODV83893.1"/>
    </source>
</evidence>
<evidence type="ECO:0000313" key="4">
    <source>
        <dbReference type="Proteomes" id="UP000094801"/>
    </source>
</evidence>
<dbReference type="InterPro" id="IPR016024">
    <property type="entry name" value="ARM-type_fold"/>
</dbReference>
<comment type="similarity">
    <text evidence="1">Belongs to the nuclear import and ribosome assembly adapter family.</text>
</comment>
<protein>
    <recommendedName>
        <fullName evidence="2">SYO1-like TPR repeats domain-containing protein</fullName>
    </recommendedName>
</protein>
<accession>A0A1E4SWL7</accession>
<feature type="domain" description="SYO1-like TPR repeats" evidence="2">
    <location>
        <begin position="351"/>
        <end position="589"/>
    </location>
</feature>
<dbReference type="EMBL" id="KV453860">
    <property type="protein sequence ID" value="ODV83893.1"/>
    <property type="molecule type" value="Genomic_DNA"/>
</dbReference>
<dbReference type="Pfam" id="PF25567">
    <property type="entry name" value="TPR_SYO1"/>
    <property type="match status" value="1"/>
</dbReference>
<sequence>GGEDKNKDLQKIKPLIEKLSSSAVNDRTIAINSITILCDNDSEIRKLFLKNDLIKILINKLLVDSSDEVVVDSFGLLRNLIIEEGYDLSVYLWRENIWSIFENALNKCISSLNHINDSTSSDLQKNLLIDLIDNLISCIGSLSSEVSIELFQDKILINLQNSNFLQFVFELIMKNISKKLTITSFEFLYDLSTISTNFIDLLSNDNTLKELLNTVQPNNNLSNAYLIGLQFQLLEYTNNLSDDLTINILEKLINISKNKIDLSFTINQLNLPLQTEKLSKEDELKLNLAKENFKIIDLLLDLFSTIIEIKGEQYFNKSKSDDRINEFFINELMNKFLNPLIINDFKDNKILICLNNLSIYFKSINQITETFVEFLNNTDKLLIPRFIKTLQNSHHSIPLDSQDLELLNDQLIYVQTSIELNPNLINEFNMDIINKLISLNTSHLLNTNSNLISQYTTSLLNFITIIAKNCNSIELTSTITKFIVDENILNLMNKYESTTITEIHKSYNYLIESILIDSINCIFELFDDDYSYNREIYHTGKLGEFLQTQVLSKFRKIYKNIDKFKQPELKERAEETLTNLDRFIKYKETE</sequence>
<dbReference type="GO" id="GO:0006606">
    <property type="term" value="P:protein import into nucleus"/>
    <property type="evidence" value="ECO:0007669"/>
    <property type="project" value="TreeGrafter"/>
</dbReference>
<dbReference type="InterPro" id="IPR011989">
    <property type="entry name" value="ARM-like"/>
</dbReference>
<dbReference type="PANTHER" id="PTHR13347:SF1">
    <property type="entry name" value="HEAT REPEAT-CONTAINING PROTEIN 3"/>
    <property type="match status" value="1"/>
</dbReference>
<evidence type="ECO:0000256" key="1">
    <source>
        <dbReference type="ARBA" id="ARBA00049983"/>
    </source>
</evidence>
<dbReference type="OrthoDB" id="288703at2759"/>
<dbReference type="InterPro" id="IPR057990">
    <property type="entry name" value="TPR_SYO1"/>
</dbReference>
<proteinExistence type="inferred from homology"/>
<dbReference type="Proteomes" id="UP000094801">
    <property type="component" value="Unassembled WGS sequence"/>
</dbReference>
<dbReference type="Gene3D" id="1.25.10.10">
    <property type="entry name" value="Leucine-rich Repeat Variant"/>
    <property type="match status" value="1"/>
</dbReference>
<gene>
    <name evidence="3" type="ORF">CANARDRAFT_185902</name>
</gene>
<name>A0A1E4SWL7_9ASCO</name>
<feature type="non-terminal residue" evidence="3">
    <location>
        <position position="1"/>
    </location>
</feature>
<keyword evidence="4" id="KW-1185">Reference proteome</keyword>
<dbReference type="AlphaFoldDB" id="A0A1E4SWL7"/>
<dbReference type="SUPFAM" id="SSF48371">
    <property type="entry name" value="ARM repeat"/>
    <property type="match status" value="1"/>
</dbReference>
<dbReference type="PANTHER" id="PTHR13347">
    <property type="entry name" value="HEAT REPEAT-CONTAINING PROTEIN 3"/>
    <property type="match status" value="1"/>
</dbReference>
<dbReference type="GO" id="GO:0042273">
    <property type="term" value="P:ribosomal large subunit biogenesis"/>
    <property type="evidence" value="ECO:0007669"/>
    <property type="project" value="TreeGrafter"/>
</dbReference>
<feature type="non-terminal residue" evidence="3">
    <location>
        <position position="590"/>
    </location>
</feature>
<dbReference type="STRING" id="983967.A0A1E4SWL7"/>
<dbReference type="GO" id="GO:0051082">
    <property type="term" value="F:unfolded protein binding"/>
    <property type="evidence" value="ECO:0007669"/>
    <property type="project" value="TreeGrafter"/>
</dbReference>
<dbReference type="InterPro" id="IPR052616">
    <property type="entry name" value="SYO1-like"/>
</dbReference>
<reference evidence="4" key="1">
    <citation type="submission" date="2016-04" db="EMBL/GenBank/DDBJ databases">
        <title>Comparative genomics of biotechnologically important yeasts.</title>
        <authorList>
            <consortium name="DOE Joint Genome Institute"/>
            <person name="Riley R."/>
            <person name="Haridas S."/>
            <person name="Wolfe K.H."/>
            <person name="Lopes M.R."/>
            <person name="Hittinger C.T."/>
            <person name="Goker M."/>
            <person name="Salamov A."/>
            <person name="Wisecaver J."/>
            <person name="Long T.M."/>
            <person name="Aerts A.L."/>
            <person name="Barry K."/>
            <person name="Choi C."/>
            <person name="Clum A."/>
            <person name="Coughlan A.Y."/>
            <person name="Deshpande S."/>
            <person name="Douglass A.P."/>
            <person name="Hanson S.J."/>
            <person name="Klenk H.-P."/>
            <person name="Labutti K."/>
            <person name="Lapidus A."/>
            <person name="Lindquist E."/>
            <person name="Lipzen A."/>
            <person name="Meier-Kolthoff J.P."/>
            <person name="Ohm R.A."/>
            <person name="Otillar R.P."/>
            <person name="Pangilinan J."/>
            <person name="Peng Y."/>
            <person name="Rokas A."/>
            <person name="Rosa C.A."/>
            <person name="Scheuner C."/>
            <person name="Sibirny A.A."/>
            <person name="Slot J.C."/>
            <person name="Stielow J.B."/>
            <person name="Sun H."/>
            <person name="Kurtzman C.P."/>
            <person name="Blackwell M."/>
            <person name="Grigoriev I.V."/>
            <person name="Jeffries T.W."/>
        </authorList>
    </citation>
    <scope>NUCLEOTIDE SEQUENCE [LARGE SCALE GENOMIC DNA]</scope>
    <source>
        <strain evidence="4">NRRL YB-2248</strain>
    </source>
</reference>
<evidence type="ECO:0000259" key="2">
    <source>
        <dbReference type="Pfam" id="PF25567"/>
    </source>
</evidence>